<feature type="transmembrane region" description="Helical" evidence="2">
    <location>
        <begin position="38"/>
        <end position="60"/>
    </location>
</feature>
<accession>A0A6N3E8D6</accession>
<proteinExistence type="predicted"/>
<feature type="region of interest" description="Disordered" evidence="1">
    <location>
        <begin position="1"/>
        <end position="32"/>
    </location>
</feature>
<keyword evidence="2" id="KW-0812">Transmembrane</keyword>
<dbReference type="InterPro" id="IPR014115">
    <property type="entry name" value="TrbI_Ftype"/>
</dbReference>
<dbReference type="RefSeq" id="WP_421957830.1">
    <property type="nucleotide sequence ID" value="NZ_CACRTZ010000016.1"/>
</dbReference>
<reference evidence="3" key="1">
    <citation type="submission" date="2019-11" db="EMBL/GenBank/DDBJ databases">
        <authorList>
            <person name="Feng L."/>
        </authorList>
    </citation>
    <scope>NUCLEOTIDE SEQUENCE</scope>
    <source>
        <strain evidence="3">EMassiliensisLFYP7</strain>
    </source>
</reference>
<dbReference type="NCBIfam" id="TIGR02744">
    <property type="entry name" value="TrbI_Ftype"/>
    <property type="match status" value="1"/>
</dbReference>
<dbReference type="EMBL" id="CACRTZ010000016">
    <property type="protein sequence ID" value="VYU36315.1"/>
    <property type="molecule type" value="Genomic_DNA"/>
</dbReference>
<name>A0A6N3E8D6_9ENTR</name>
<evidence type="ECO:0000256" key="1">
    <source>
        <dbReference type="SAM" id="MobiDB-lite"/>
    </source>
</evidence>
<gene>
    <name evidence="3" type="ORF">EMLFYP7_02109</name>
</gene>
<evidence type="ECO:0000256" key="2">
    <source>
        <dbReference type="SAM" id="Phobius"/>
    </source>
</evidence>
<protein>
    <submittedName>
        <fullName evidence="3">Type-F conjugative transfer system protein (TrbI_Ftype)</fullName>
    </submittedName>
</protein>
<dbReference type="Pfam" id="PF09677">
    <property type="entry name" value="TrbI_Ftype"/>
    <property type="match status" value="1"/>
</dbReference>
<evidence type="ECO:0000313" key="3">
    <source>
        <dbReference type="EMBL" id="VYU36315.1"/>
    </source>
</evidence>
<keyword evidence="2" id="KW-1133">Transmembrane helix</keyword>
<organism evidence="3">
    <name type="scientific">Phytobacter massiliensis</name>
    <dbReference type="NCBI Taxonomy" id="1485952"/>
    <lineage>
        <taxon>Bacteria</taxon>
        <taxon>Pseudomonadati</taxon>
        <taxon>Pseudomonadota</taxon>
        <taxon>Gammaproteobacteria</taxon>
        <taxon>Enterobacterales</taxon>
        <taxon>Enterobacteriaceae</taxon>
        <taxon>Phytobacter</taxon>
    </lineage>
</organism>
<sequence>MTDNKHDTPLTGNAVRDGVTIQPQSSKPAGRQNRLAQWGIPVLAGVAILTVMAAVSVVTVRMTMPEVVTFDMKGTMDAFLQQSAQLPLDEQQAKVRVTRFNDALTRSLSDWQTRHHAIILVAPAVVSQERDITLEIQNTVAGTMREGK</sequence>
<keyword evidence="2" id="KW-0472">Membrane</keyword>
<dbReference type="AlphaFoldDB" id="A0A6N3E8D6"/>